<dbReference type="Pfam" id="PF00126">
    <property type="entry name" value="HTH_1"/>
    <property type="match status" value="1"/>
</dbReference>
<dbReference type="PRINTS" id="PR00039">
    <property type="entry name" value="HTHLYSR"/>
</dbReference>
<organism evidence="6 7">
    <name type="scientific">Shewanella algae</name>
    <dbReference type="NCBI Taxonomy" id="38313"/>
    <lineage>
        <taxon>Bacteria</taxon>
        <taxon>Pseudomonadati</taxon>
        <taxon>Pseudomonadota</taxon>
        <taxon>Gammaproteobacteria</taxon>
        <taxon>Alteromonadales</taxon>
        <taxon>Shewanellaceae</taxon>
        <taxon>Shewanella</taxon>
    </lineage>
</organism>
<proteinExistence type="inferred from homology"/>
<evidence type="ECO:0000256" key="3">
    <source>
        <dbReference type="ARBA" id="ARBA00023125"/>
    </source>
</evidence>
<dbReference type="Gene3D" id="3.40.190.10">
    <property type="entry name" value="Periplasmic binding protein-like II"/>
    <property type="match status" value="2"/>
</dbReference>
<dbReference type="Gene3D" id="1.10.10.10">
    <property type="entry name" value="Winged helix-like DNA-binding domain superfamily/Winged helix DNA-binding domain"/>
    <property type="match status" value="1"/>
</dbReference>
<dbReference type="EMBL" id="UGYO01000001">
    <property type="protein sequence ID" value="SUI77117.1"/>
    <property type="molecule type" value="Genomic_DNA"/>
</dbReference>
<accession>A0A380AAU6</accession>
<dbReference type="SUPFAM" id="SSF53850">
    <property type="entry name" value="Periplasmic binding protein-like II"/>
    <property type="match status" value="1"/>
</dbReference>
<dbReference type="GO" id="GO:0003700">
    <property type="term" value="F:DNA-binding transcription factor activity"/>
    <property type="evidence" value="ECO:0007669"/>
    <property type="project" value="InterPro"/>
</dbReference>
<dbReference type="InterPro" id="IPR000847">
    <property type="entry name" value="LysR_HTH_N"/>
</dbReference>
<keyword evidence="3" id="KW-0238">DNA-binding</keyword>
<dbReference type="PANTHER" id="PTHR30537">
    <property type="entry name" value="HTH-TYPE TRANSCRIPTIONAL REGULATOR"/>
    <property type="match status" value="1"/>
</dbReference>
<dbReference type="AlphaFoldDB" id="A0A380AAU6"/>
<dbReference type="InterPro" id="IPR036388">
    <property type="entry name" value="WH-like_DNA-bd_sf"/>
</dbReference>
<keyword evidence="7" id="KW-1185">Reference proteome</keyword>
<dbReference type="GO" id="GO:0006351">
    <property type="term" value="P:DNA-templated transcription"/>
    <property type="evidence" value="ECO:0007669"/>
    <property type="project" value="TreeGrafter"/>
</dbReference>
<keyword evidence="4" id="KW-0804">Transcription</keyword>
<comment type="similarity">
    <text evidence="1">Belongs to the LysR transcriptional regulatory family.</text>
</comment>
<evidence type="ECO:0000256" key="2">
    <source>
        <dbReference type="ARBA" id="ARBA00023015"/>
    </source>
</evidence>
<dbReference type="RefSeq" id="WP_115389835.1">
    <property type="nucleotide sequence ID" value="NZ_CAXOJE010000016.1"/>
</dbReference>
<sequence>MEHLDHFKGLCCLEAAARHKSYTQAAEELHITQAAVSQQLRLLEAHLGIKLFIRRGRSMQPTSRAQQLADTLTAAFGSIGSCWQEIQCQGVPGELNITTTQSFASLILLPNLGQFNRLHPEIKVRVWASSQLEDLQHAEMDIGIRFGDIDAGELYCRHLFDDDTVPLCSSQLAQEQALTHASQLSQCWLIDADDKPGQDWLAWFAAAGITPDTQALNWVRVANLDMALSTALSGHGVFLGSRLMAQQYIRAGTLTAPLPQVLPGGIRYHLLYHAASPKLARIRRFEDWLQALIASLKAQVSA</sequence>
<gene>
    <name evidence="6" type="primary">gcvA_3</name>
    <name evidence="6" type="ORF">NCTC10738_02562</name>
</gene>
<reference evidence="6 7" key="1">
    <citation type="submission" date="2018-06" db="EMBL/GenBank/DDBJ databases">
        <authorList>
            <consortium name="Pathogen Informatics"/>
            <person name="Doyle S."/>
        </authorList>
    </citation>
    <scope>NUCLEOTIDE SEQUENCE [LARGE SCALE GENOMIC DNA]</scope>
    <source>
        <strain evidence="6 7">NCTC10738</strain>
    </source>
</reference>
<evidence type="ECO:0000313" key="7">
    <source>
        <dbReference type="Proteomes" id="UP000254069"/>
    </source>
</evidence>
<dbReference type="PANTHER" id="PTHR30537:SF26">
    <property type="entry name" value="GLYCINE CLEAVAGE SYSTEM TRANSCRIPTIONAL ACTIVATOR"/>
    <property type="match status" value="1"/>
</dbReference>
<keyword evidence="2" id="KW-0805">Transcription regulation</keyword>
<dbReference type="CDD" id="cd08432">
    <property type="entry name" value="PBP2_GcdR_TrpI_HvrB_AmpR_like"/>
    <property type="match status" value="1"/>
</dbReference>
<dbReference type="Pfam" id="PF03466">
    <property type="entry name" value="LysR_substrate"/>
    <property type="match status" value="1"/>
</dbReference>
<dbReference type="PROSITE" id="PS50931">
    <property type="entry name" value="HTH_LYSR"/>
    <property type="match status" value="1"/>
</dbReference>
<evidence type="ECO:0000256" key="1">
    <source>
        <dbReference type="ARBA" id="ARBA00009437"/>
    </source>
</evidence>
<dbReference type="Proteomes" id="UP000254069">
    <property type="component" value="Unassembled WGS sequence"/>
</dbReference>
<name>A0A380AAU6_9GAMM</name>
<evidence type="ECO:0000259" key="5">
    <source>
        <dbReference type="PROSITE" id="PS50931"/>
    </source>
</evidence>
<evidence type="ECO:0000256" key="4">
    <source>
        <dbReference type="ARBA" id="ARBA00023163"/>
    </source>
</evidence>
<feature type="domain" description="HTH lysR-type" evidence="5">
    <location>
        <begin position="13"/>
        <end position="62"/>
    </location>
</feature>
<dbReference type="GO" id="GO:0043565">
    <property type="term" value="F:sequence-specific DNA binding"/>
    <property type="evidence" value="ECO:0007669"/>
    <property type="project" value="TreeGrafter"/>
</dbReference>
<dbReference type="InterPro" id="IPR005119">
    <property type="entry name" value="LysR_subst-bd"/>
</dbReference>
<dbReference type="SUPFAM" id="SSF46785">
    <property type="entry name" value="Winged helix' DNA-binding domain"/>
    <property type="match status" value="1"/>
</dbReference>
<dbReference type="InterPro" id="IPR058163">
    <property type="entry name" value="LysR-type_TF_proteobact-type"/>
</dbReference>
<protein>
    <submittedName>
        <fullName evidence="6">Gcv operon activator</fullName>
    </submittedName>
</protein>
<dbReference type="InterPro" id="IPR036390">
    <property type="entry name" value="WH_DNA-bd_sf"/>
</dbReference>
<evidence type="ECO:0000313" key="6">
    <source>
        <dbReference type="EMBL" id="SUI77117.1"/>
    </source>
</evidence>